<feature type="transmembrane region" description="Helical" evidence="1">
    <location>
        <begin position="149"/>
        <end position="169"/>
    </location>
</feature>
<evidence type="ECO:0008006" key="3">
    <source>
        <dbReference type="Google" id="ProtNLM"/>
    </source>
</evidence>
<gene>
    <name evidence="2" type="ORF">PDLFYP31_03388</name>
</gene>
<keyword evidence="1" id="KW-0812">Transmembrane</keyword>
<protein>
    <recommendedName>
        <fullName evidence="3">O-antigen ligase domain-containing protein</fullName>
    </recommendedName>
</protein>
<reference evidence="2" key="1">
    <citation type="submission" date="2019-11" db="EMBL/GenBank/DDBJ databases">
        <authorList>
            <person name="Feng L."/>
        </authorList>
    </citation>
    <scope>NUCLEOTIDE SEQUENCE</scope>
    <source>
        <strain evidence="2">PdistasonisLFYP31</strain>
    </source>
</reference>
<evidence type="ECO:0000256" key="1">
    <source>
        <dbReference type="SAM" id="Phobius"/>
    </source>
</evidence>
<name>A0A6N3GU00_PARDI</name>
<keyword evidence="1" id="KW-1133">Transmembrane helix</keyword>
<feature type="transmembrane region" description="Helical" evidence="1">
    <location>
        <begin position="12"/>
        <end position="27"/>
    </location>
</feature>
<accession>A0A6N3GU00</accession>
<feature type="transmembrane region" description="Helical" evidence="1">
    <location>
        <begin position="55"/>
        <end position="72"/>
    </location>
</feature>
<feature type="transmembrane region" description="Helical" evidence="1">
    <location>
        <begin position="33"/>
        <end position="48"/>
    </location>
</feature>
<evidence type="ECO:0000313" key="2">
    <source>
        <dbReference type="EMBL" id="VYU67632.1"/>
    </source>
</evidence>
<feature type="transmembrane region" description="Helical" evidence="1">
    <location>
        <begin position="78"/>
        <end position="97"/>
    </location>
</feature>
<feature type="transmembrane region" description="Helical" evidence="1">
    <location>
        <begin position="299"/>
        <end position="316"/>
    </location>
</feature>
<dbReference type="EMBL" id="CACRUW010000028">
    <property type="protein sequence ID" value="VYU67632.1"/>
    <property type="molecule type" value="Genomic_DNA"/>
</dbReference>
<feature type="transmembrane region" description="Helical" evidence="1">
    <location>
        <begin position="109"/>
        <end position="129"/>
    </location>
</feature>
<feature type="transmembrane region" description="Helical" evidence="1">
    <location>
        <begin position="176"/>
        <end position="192"/>
    </location>
</feature>
<sequence length="367" mass="43110">MLINKSKFQGDILVYAYMILLIMTRILPNISSINAIVYALFCCLYFFLLKHSFSFCLKILPILLIISIFSYANGSGMLYILIDVSIAYFILASILVYDSTTLVCQNLKLLNKLSFIVFILSLFAMLFPANYIDIGGDIRFIGFFKYGNLSASIVSILCVLYWETFNLLYKNAKRKTVVLFFLICFFVSYIFVCKTRSLLFFLPYWIYQIYLFCGKRIFFAMSVFCVALVSFSMFDELKVVLRINEDASFLTRESLSIFLLDGIRENYFIFPHGARKSTDFFQTFFNDESLTPHNDFLRYYYDWGFAFLLLILFMFNDLKKRKCFDFGFIFISLGYCSFALHNMLFLPYLLLPYLFILIIKKQPIIRL</sequence>
<feature type="transmembrane region" description="Helical" evidence="1">
    <location>
        <begin position="328"/>
        <end position="359"/>
    </location>
</feature>
<dbReference type="AlphaFoldDB" id="A0A6N3GU00"/>
<proteinExistence type="predicted"/>
<organism evidence="2">
    <name type="scientific">Parabacteroides distasonis</name>
    <dbReference type="NCBI Taxonomy" id="823"/>
    <lineage>
        <taxon>Bacteria</taxon>
        <taxon>Pseudomonadati</taxon>
        <taxon>Bacteroidota</taxon>
        <taxon>Bacteroidia</taxon>
        <taxon>Bacteroidales</taxon>
        <taxon>Tannerellaceae</taxon>
        <taxon>Parabacteroides</taxon>
    </lineage>
</organism>
<feature type="transmembrane region" description="Helical" evidence="1">
    <location>
        <begin position="204"/>
        <end position="234"/>
    </location>
</feature>
<keyword evidence="1" id="KW-0472">Membrane</keyword>